<dbReference type="EMBL" id="JARKIF010000003">
    <property type="protein sequence ID" value="KAJ7644433.1"/>
    <property type="molecule type" value="Genomic_DNA"/>
</dbReference>
<keyword evidence="2" id="KW-1185">Reference proteome</keyword>
<organism evidence="1 2">
    <name type="scientific">Roridomyces roridus</name>
    <dbReference type="NCBI Taxonomy" id="1738132"/>
    <lineage>
        <taxon>Eukaryota</taxon>
        <taxon>Fungi</taxon>
        <taxon>Dikarya</taxon>
        <taxon>Basidiomycota</taxon>
        <taxon>Agaricomycotina</taxon>
        <taxon>Agaricomycetes</taxon>
        <taxon>Agaricomycetidae</taxon>
        <taxon>Agaricales</taxon>
        <taxon>Marasmiineae</taxon>
        <taxon>Mycenaceae</taxon>
        <taxon>Roridomyces</taxon>
    </lineage>
</organism>
<reference evidence="1" key="1">
    <citation type="submission" date="2023-03" db="EMBL/GenBank/DDBJ databases">
        <title>Massive genome expansion in bonnet fungi (Mycena s.s.) driven by repeated elements and novel gene families across ecological guilds.</title>
        <authorList>
            <consortium name="Lawrence Berkeley National Laboratory"/>
            <person name="Harder C.B."/>
            <person name="Miyauchi S."/>
            <person name="Viragh M."/>
            <person name="Kuo A."/>
            <person name="Thoen E."/>
            <person name="Andreopoulos B."/>
            <person name="Lu D."/>
            <person name="Skrede I."/>
            <person name="Drula E."/>
            <person name="Henrissat B."/>
            <person name="Morin E."/>
            <person name="Kohler A."/>
            <person name="Barry K."/>
            <person name="LaButti K."/>
            <person name="Morin E."/>
            <person name="Salamov A."/>
            <person name="Lipzen A."/>
            <person name="Mereny Z."/>
            <person name="Hegedus B."/>
            <person name="Baldrian P."/>
            <person name="Stursova M."/>
            <person name="Weitz H."/>
            <person name="Taylor A."/>
            <person name="Grigoriev I.V."/>
            <person name="Nagy L.G."/>
            <person name="Martin F."/>
            <person name="Kauserud H."/>
        </authorList>
    </citation>
    <scope>NUCLEOTIDE SEQUENCE</scope>
    <source>
        <strain evidence="1">9284</strain>
    </source>
</reference>
<evidence type="ECO:0000313" key="1">
    <source>
        <dbReference type="EMBL" id="KAJ7644433.1"/>
    </source>
</evidence>
<sequence>MEGRESAWLPIAAICYSLLFAGRRKERHEYRVAQIFAPFHSRIQVFIFASDGGGAIRANANISFWKSCYSRIFVGLLQLNKITPSKATMNQGFVGQARRVMSFEKAPLSEEDADILLAIAAMQVHSLRPLCSSAFVIGISSTCEYSSSAISASDSSVGSLKCPSSKFPVVVGSSQWESNLDRLTEGHAKIDGSLATNIRDIRHFVLHLSDWLEDDKELKEHISGLATLSAAVAIQLTGLLTPMSPLAIGAAKPASTSAAPLSEDEEPLRKKRKEFYLWTGRRIPHNPPVLSSSCPTFRSLSAL</sequence>
<proteinExistence type="predicted"/>
<evidence type="ECO:0000313" key="2">
    <source>
        <dbReference type="Proteomes" id="UP001221142"/>
    </source>
</evidence>
<gene>
    <name evidence="1" type="ORF">FB45DRAFT_861783</name>
</gene>
<comment type="caution">
    <text evidence="1">The sequence shown here is derived from an EMBL/GenBank/DDBJ whole genome shotgun (WGS) entry which is preliminary data.</text>
</comment>
<protein>
    <submittedName>
        <fullName evidence="1">Uncharacterized protein</fullName>
    </submittedName>
</protein>
<name>A0AAD7FYP4_9AGAR</name>
<dbReference type="Proteomes" id="UP001221142">
    <property type="component" value="Unassembled WGS sequence"/>
</dbReference>
<accession>A0AAD7FYP4</accession>
<dbReference type="AlphaFoldDB" id="A0AAD7FYP4"/>